<dbReference type="GO" id="GO:0004176">
    <property type="term" value="F:ATP-dependent peptidase activity"/>
    <property type="evidence" value="ECO:0007669"/>
    <property type="project" value="InterPro"/>
</dbReference>
<dbReference type="SUPFAM" id="SSF52540">
    <property type="entry name" value="P-loop containing nucleoside triphosphate hydrolases"/>
    <property type="match status" value="1"/>
</dbReference>
<reference evidence="20 21" key="2">
    <citation type="submission" date="2020-10" db="EMBL/GenBank/DDBJ databases">
        <title>Genomic characterization of underground lake bacteria from Wind Cave National Park: Insight into the archetypical LuxI/LuxR and identification of LuxR solos.</title>
        <authorList>
            <person name="Wengert P.C."/>
            <person name="Savka M.A."/>
        </authorList>
    </citation>
    <scope>NUCLEOTIDE SEQUENCE [LARGE SCALE GENOMIC DNA]</scope>
    <source>
        <strain evidence="20 21">SD316</strain>
    </source>
</reference>
<dbReference type="SUPFAM" id="SSF140990">
    <property type="entry name" value="FtsH protease domain-like"/>
    <property type="match status" value="1"/>
</dbReference>
<keyword evidence="7 15" id="KW-0547">Nucleotide-binding</keyword>
<dbReference type="FunFam" id="1.10.8.60:FF:000001">
    <property type="entry name" value="ATP-dependent zinc metalloprotease FtsH"/>
    <property type="match status" value="1"/>
</dbReference>
<accession>A0A643EW65</accession>
<keyword evidence="9 15" id="KW-0862">Zinc</keyword>
<dbReference type="EMBL" id="VZPE01000008">
    <property type="protein sequence ID" value="KAB0568645.1"/>
    <property type="molecule type" value="Genomic_DNA"/>
</dbReference>
<evidence type="ECO:0000313" key="20">
    <source>
        <dbReference type="EMBL" id="MBO1041830.1"/>
    </source>
</evidence>
<dbReference type="Pfam" id="PF17862">
    <property type="entry name" value="AAA_lid_3"/>
    <property type="match status" value="1"/>
</dbReference>
<dbReference type="Pfam" id="PF00004">
    <property type="entry name" value="AAA"/>
    <property type="match status" value="1"/>
</dbReference>
<evidence type="ECO:0000313" key="21">
    <source>
        <dbReference type="Proteomes" id="UP000718278"/>
    </source>
</evidence>
<reference evidence="19" key="1">
    <citation type="submission" date="2019-09" db="EMBL/GenBank/DDBJ databases">
        <title>Draft genome sequences of 48 bacterial type strains from the CCUG.</title>
        <authorList>
            <person name="Tunovic T."/>
            <person name="Pineiro-Iglesias B."/>
            <person name="Unosson C."/>
            <person name="Inganas E."/>
            <person name="Ohlen M."/>
            <person name="Cardew S."/>
            <person name="Jensie-Markopoulos S."/>
            <person name="Salva-Serra F."/>
            <person name="Jaen-Luchoro D."/>
            <person name="Karlsson R."/>
            <person name="Svensson-Stadler L."/>
            <person name="Chun J."/>
            <person name="Moore E."/>
        </authorList>
    </citation>
    <scope>NUCLEOTIDE SEQUENCE</scope>
    <source>
        <strain evidence="19">CCUG 50899</strain>
    </source>
</reference>
<evidence type="ECO:0000259" key="18">
    <source>
        <dbReference type="SMART" id="SM00382"/>
    </source>
</evidence>
<dbReference type="Gene3D" id="3.30.720.210">
    <property type="match status" value="1"/>
</dbReference>
<feature type="binding site" evidence="15">
    <location>
        <position position="496"/>
    </location>
    <ligand>
        <name>Zn(2+)</name>
        <dbReference type="ChEBI" id="CHEBI:29105"/>
        <note>catalytic</note>
    </ligand>
</feature>
<dbReference type="PANTHER" id="PTHR23076">
    <property type="entry name" value="METALLOPROTEASE M41 FTSH"/>
    <property type="match status" value="1"/>
</dbReference>
<gene>
    <name evidence="15 20" type="primary">ftsH</name>
    <name evidence="19" type="ORF">F7Q93_17760</name>
    <name evidence="20" type="ORF">IPV26_19360</name>
</gene>
<dbReference type="Pfam" id="PF06480">
    <property type="entry name" value="FtsH_ext"/>
    <property type="match status" value="1"/>
</dbReference>
<keyword evidence="6 15" id="KW-0479">Metal-binding</keyword>
<evidence type="ECO:0000256" key="13">
    <source>
        <dbReference type="ARBA" id="ARBA00023136"/>
    </source>
</evidence>
<comment type="similarity">
    <text evidence="2 15">In the C-terminal section; belongs to the peptidase M41 family.</text>
</comment>
<evidence type="ECO:0000313" key="19">
    <source>
        <dbReference type="EMBL" id="KAB0568645.1"/>
    </source>
</evidence>
<evidence type="ECO:0000256" key="16">
    <source>
        <dbReference type="RuleBase" id="RU003651"/>
    </source>
</evidence>
<feature type="region of interest" description="Disordered" evidence="17">
    <location>
        <begin position="597"/>
        <end position="644"/>
    </location>
</feature>
<evidence type="ECO:0000256" key="12">
    <source>
        <dbReference type="ARBA" id="ARBA00023049"/>
    </source>
</evidence>
<dbReference type="Gene3D" id="3.40.50.300">
    <property type="entry name" value="P-loop containing nucleotide triphosphate hydrolases"/>
    <property type="match status" value="1"/>
</dbReference>
<keyword evidence="8 15" id="KW-0378">Hydrolase</keyword>
<dbReference type="InterPro" id="IPR000642">
    <property type="entry name" value="Peptidase_M41"/>
</dbReference>
<evidence type="ECO:0000256" key="15">
    <source>
        <dbReference type="HAMAP-Rule" id="MF_01458"/>
    </source>
</evidence>
<dbReference type="PANTHER" id="PTHR23076:SF97">
    <property type="entry name" value="ATP-DEPENDENT ZINC METALLOPROTEASE YME1L1"/>
    <property type="match status" value="1"/>
</dbReference>
<keyword evidence="5 15" id="KW-0812">Transmembrane</keyword>
<dbReference type="InterPro" id="IPR041569">
    <property type="entry name" value="AAA_lid_3"/>
</dbReference>
<feature type="domain" description="AAA+ ATPase" evidence="18">
    <location>
        <begin position="189"/>
        <end position="328"/>
    </location>
</feature>
<dbReference type="GeneID" id="301930247"/>
<dbReference type="EMBL" id="JADIJS010000005">
    <property type="protein sequence ID" value="MBO1041830.1"/>
    <property type="molecule type" value="Genomic_DNA"/>
</dbReference>
<dbReference type="Gene3D" id="1.20.58.760">
    <property type="entry name" value="Peptidase M41"/>
    <property type="match status" value="1"/>
</dbReference>
<evidence type="ECO:0000256" key="4">
    <source>
        <dbReference type="ARBA" id="ARBA00022670"/>
    </source>
</evidence>
<keyword evidence="11 15" id="KW-1133">Transmembrane helix</keyword>
<dbReference type="RefSeq" id="WP_024895707.1">
    <property type="nucleotide sequence ID" value="NZ_JADIJS010000005.1"/>
</dbReference>
<feature type="binding site" evidence="15">
    <location>
        <position position="418"/>
    </location>
    <ligand>
        <name>Zn(2+)</name>
        <dbReference type="ChEBI" id="CHEBI:29105"/>
        <note>catalytic</note>
    </ligand>
</feature>
<dbReference type="FunFam" id="3.40.50.300:FF:000001">
    <property type="entry name" value="ATP-dependent zinc metalloprotease FtsH"/>
    <property type="match status" value="1"/>
</dbReference>
<dbReference type="GO" id="GO:0030163">
    <property type="term" value="P:protein catabolic process"/>
    <property type="evidence" value="ECO:0007669"/>
    <property type="project" value="UniProtKB-UniRule"/>
</dbReference>
<dbReference type="HAMAP" id="MF_01458">
    <property type="entry name" value="FtsH"/>
    <property type="match status" value="1"/>
</dbReference>
<comment type="caution">
    <text evidence="19">The sequence shown here is derived from an EMBL/GenBank/DDBJ whole genome shotgun (WGS) entry which is preliminary data.</text>
</comment>
<comment type="similarity">
    <text evidence="14 15">In the central section; belongs to the AAA ATPase family.</text>
</comment>
<comment type="cofactor">
    <cofactor evidence="15">
        <name>Zn(2+)</name>
        <dbReference type="ChEBI" id="CHEBI:29105"/>
    </cofactor>
    <text evidence="15">Binds 1 zinc ion per subunit.</text>
</comment>
<dbReference type="InterPro" id="IPR037219">
    <property type="entry name" value="Peptidase_M41-like"/>
</dbReference>
<evidence type="ECO:0000256" key="8">
    <source>
        <dbReference type="ARBA" id="ARBA00022801"/>
    </source>
</evidence>
<evidence type="ECO:0000256" key="17">
    <source>
        <dbReference type="SAM" id="MobiDB-lite"/>
    </source>
</evidence>
<comment type="subcellular location">
    <subcellularLocation>
        <location evidence="15">Cell membrane</location>
        <topology evidence="15">Multi-pass membrane protein</topology>
        <orientation evidence="15">Cytoplasmic side</orientation>
    </subcellularLocation>
    <subcellularLocation>
        <location evidence="1">Membrane</location>
    </subcellularLocation>
</comment>
<protein>
    <recommendedName>
        <fullName evidence="15">ATP-dependent zinc metalloprotease FtsH</fullName>
        <ecNumber evidence="15">3.4.24.-</ecNumber>
    </recommendedName>
</protein>
<dbReference type="GO" id="GO:0005524">
    <property type="term" value="F:ATP binding"/>
    <property type="evidence" value="ECO:0007669"/>
    <property type="project" value="UniProtKB-UniRule"/>
</dbReference>
<proteinExistence type="inferred from homology"/>
<evidence type="ECO:0000256" key="14">
    <source>
        <dbReference type="ARBA" id="ARBA00061570"/>
    </source>
</evidence>
<evidence type="ECO:0000256" key="9">
    <source>
        <dbReference type="ARBA" id="ARBA00022833"/>
    </source>
</evidence>
<feature type="binding site" evidence="15">
    <location>
        <begin position="197"/>
        <end position="204"/>
    </location>
    <ligand>
        <name>ATP</name>
        <dbReference type="ChEBI" id="CHEBI:30616"/>
    </ligand>
</feature>
<keyword evidence="13 15" id="KW-0472">Membrane</keyword>
<dbReference type="GO" id="GO:0005886">
    <property type="term" value="C:plasma membrane"/>
    <property type="evidence" value="ECO:0007669"/>
    <property type="project" value="UniProtKB-SubCell"/>
</dbReference>
<evidence type="ECO:0000256" key="5">
    <source>
        <dbReference type="ARBA" id="ARBA00022692"/>
    </source>
</evidence>
<keyword evidence="4 15" id="KW-0645">Protease</keyword>
<name>A0A643EW65_9HYPH</name>
<dbReference type="InterPro" id="IPR027417">
    <property type="entry name" value="P-loop_NTPase"/>
</dbReference>
<dbReference type="GO" id="GO:0016887">
    <property type="term" value="F:ATP hydrolysis activity"/>
    <property type="evidence" value="ECO:0007669"/>
    <property type="project" value="UniProtKB-UniRule"/>
</dbReference>
<comment type="function">
    <text evidence="15">Acts as a processive, ATP-dependent zinc metallopeptidase for both cytoplasmic and membrane proteins. Plays a role in the quality control of integral membrane proteins.</text>
</comment>
<dbReference type="PROSITE" id="PS00674">
    <property type="entry name" value="AAA"/>
    <property type="match status" value="1"/>
</dbReference>
<keyword evidence="21" id="KW-1185">Reference proteome</keyword>
<dbReference type="FunFam" id="1.20.58.760:FF:000001">
    <property type="entry name" value="ATP-dependent zinc metalloprotease FtsH"/>
    <property type="match status" value="1"/>
</dbReference>
<dbReference type="InterPro" id="IPR003959">
    <property type="entry name" value="ATPase_AAA_core"/>
</dbReference>
<dbReference type="Pfam" id="PF01434">
    <property type="entry name" value="Peptidase_M41"/>
    <property type="match status" value="1"/>
</dbReference>
<dbReference type="NCBIfam" id="TIGR01241">
    <property type="entry name" value="FtsH_fam"/>
    <property type="match status" value="1"/>
</dbReference>
<feature type="transmembrane region" description="Helical" evidence="15">
    <location>
        <begin position="6"/>
        <end position="25"/>
    </location>
</feature>
<keyword evidence="12 15" id="KW-0482">Metalloprotease</keyword>
<evidence type="ECO:0000256" key="11">
    <source>
        <dbReference type="ARBA" id="ARBA00022989"/>
    </source>
</evidence>
<dbReference type="EC" id="3.4.24.-" evidence="15"/>
<feature type="transmembrane region" description="Helical" evidence="15">
    <location>
        <begin position="105"/>
        <end position="125"/>
    </location>
</feature>
<evidence type="ECO:0000256" key="2">
    <source>
        <dbReference type="ARBA" id="ARBA00010044"/>
    </source>
</evidence>
<dbReference type="InterPro" id="IPR003960">
    <property type="entry name" value="ATPase_AAA_CS"/>
</dbReference>
<evidence type="ECO:0000256" key="7">
    <source>
        <dbReference type="ARBA" id="ARBA00022741"/>
    </source>
</evidence>
<evidence type="ECO:0000256" key="3">
    <source>
        <dbReference type="ARBA" id="ARBA00022475"/>
    </source>
</evidence>
<dbReference type="GO" id="GO:0006508">
    <property type="term" value="P:proteolysis"/>
    <property type="evidence" value="ECO:0007669"/>
    <property type="project" value="UniProtKB-KW"/>
</dbReference>
<keyword evidence="3 15" id="KW-1003">Cell membrane</keyword>
<feature type="active site" evidence="15">
    <location>
        <position position="419"/>
    </location>
</feature>
<dbReference type="AlphaFoldDB" id="A0A643EW65"/>
<dbReference type="Gene3D" id="1.10.8.60">
    <property type="match status" value="1"/>
</dbReference>
<keyword evidence="10 15" id="KW-0067">ATP-binding</keyword>
<evidence type="ECO:0000256" key="1">
    <source>
        <dbReference type="ARBA" id="ARBA00004370"/>
    </source>
</evidence>
<feature type="binding site" evidence="15">
    <location>
        <position position="422"/>
    </location>
    <ligand>
        <name>Zn(2+)</name>
        <dbReference type="ChEBI" id="CHEBI:29105"/>
        <note>catalytic</note>
    </ligand>
</feature>
<organism evidence="19">
    <name type="scientific">Brucella pituitosa</name>
    <dbReference type="NCBI Taxonomy" id="571256"/>
    <lineage>
        <taxon>Bacteria</taxon>
        <taxon>Pseudomonadati</taxon>
        <taxon>Pseudomonadota</taxon>
        <taxon>Alphaproteobacteria</taxon>
        <taxon>Hyphomicrobiales</taxon>
        <taxon>Brucellaceae</taxon>
        <taxon>Brucella/Ochrobactrum group</taxon>
        <taxon>Brucella</taxon>
    </lineage>
</organism>
<dbReference type="GO" id="GO:0004222">
    <property type="term" value="F:metalloendopeptidase activity"/>
    <property type="evidence" value="ECO:0007669"/>
    <property type="project" value="InterPro"/>
</dbReference>
<dbReference type="InterPro" id="IPR005936">
    <property type="entry name" value="FtsH"/>
</dbReference>
<evidence type="ECO:0000256" key="10">
    <source>
        <dbReference type="ARBA" id="ARBA00022840"/>
    </source>
</evidence>
<sequence length="644" mass="70242">MNPNYRNFALWAIIALLLIALFNLFQSPGQRTNSREVSYSQFIDDVSNGRVKSVTITGERISGTFADNGSTFQTYSPGDTGLVSRLEEKGVAITARPESDGSSSLLGILLSWLPMILILGVWIFFMRQMQGGSRGAMGFGKSKAKLLTEAHGRVTFQDVAGVEEAKQDLEEIVEFLRDPQKFQRLGGKIPRGVLLVGPPGTGKTLLARSVAGEANVPFFTISGSDFVEMFVGVGASRVRDMFEQAKKNAPCIIFIDEIDAVGRHRGAGLGGGNDEREQTLNQLLVEMDGFEANESIILIAATNRPDVLDPALLRPGRFDRQVVVPNPDIVGREQILKVHVRNVPLAPNVDLKVIARGTPGFSGADLANLVNESALMAARRNKRLVTMQEFEDAKDKIMMGAERRSAMTPEEKANTAYHEAGHAIVAMNVPSSDPVHKATIIPRGRALGMVMQLPEGDRYSATYTWMVSRLAIMMGGRVAEELKFGKENITSGASSDIQQATKLARSMVTQWGYSDKLGRVAYGDNQEEVFLGHSVSRTQNVSEETAQIIDAEVRRLIDEAYADATRILTEKREDWIALAEGLLEYETLSGDEIKELIAGNKPSRDQGSDTPSRGSGVPKAGSARKRKGEEPGNEPGIEPNPQPQ</sequence>
<comment type="subunit">
    <text evidence="15">Homohexamer.</text>
</comment>
<evidence type="ECO:0000256" key="6">
    <source>
        <dbReference type="ARBA" id="ARBA00022723"/>
    </source>
</evidence>
<dbReference type="CDD" id="cd19501">
    <property type="entry name" value="RecA-like_FtsH"/>
    <property type="match status" value="1"/>
</dbReference>
<dbReference type="Proteomes" id="UP000718278">
    <property type="component" value="Unassembled WGS sequence"/>
</dbReference>
<comment type="similarity">
    <text evidence="16">Belongs to the AAA ATPase family.</text>
</comment>
<dbReference type="InterPro" id="IPR011546">
    <property type="entry name" value="Pept_M41_FtsH_extracell"/>
</dbReference>
<dbReference type="GO" id="GO:0008270">
    <property type="term" value="F:zinc ion binding"/>
    <property type="evidence" value="ECO:0007669"/>
    <property type="project" value="UniProtKB-UniRule"/>
</dbReference>
<dbReference type="SMART" id="SM00382">
    <property type="entry name" value="AAA"/>
    <property type="match status" value="1"/>
</dbReference>
<dbReference type="InterPro" id="IPR003593">
    <property type="entry name" value="AAA+_ATPase"/>
</dbReference>